<dbReference type="Proteomes" id="UP000249417">
    <property type="component" value="Unassembled WGS sequence"/>
</dbReference>
<organism evidence="2 3">
    <name type="scientific">Micavibrio aeruginosavorus</name>
    <dbReference type="NCBI Taxonomy" id="349221"/>
    <lineage>
        <taxon>Bacteria</taxon>
        <taxon>Pseudomonadati</taxon>
        <taxon>Bdellovibrionota</taxon>
        <taxon>Bdellovibrionia</taxon>
        <taxon>Bdellovibrionales</taxon>
        <taxon>Pseudobdellovibrionaceae</taxon>
        <taxon>Micavibrio</taxon>
    </lineage>
</organism>
<feature type="domain" description="DUF7790" evidence="1">
    <location>
        <begin position="74"/>
        <end position="247"/>
    </location>
</feature>
<evidence type="ECO:0000313" key="2">
    <source>
        <dbReference type="EMBL" id="PZQ44980.1"/>
    </source>
</evidence>
<name>A0A2W5Q0Y1_9BACT</name>
<dbReference type="InterPro" id="IPR056692">
    <property type="entry name" value="DUF7790"/>
</dbReference>
<evidence type="ECO:0000259" key="1">
    <source>
        <dbReference type="Pfam" id="PF25046"/>
    </source>
</evidence>
<accession>A0A2W5Q0Y1</accession>
<dbReference type="Pfam" id="PF25046">
    <property type="entry name" value="DUF7790"/>
    <property type="match status" value="1"/>
</dbReference>
<gene>
    <name evidence="2" type="ORF">DI551_08875</name>
</gene>
<evidence type="ECO:0000313" key="3">
    <source>
        <dbReference type="Proteomes" id="UP000249417"/>
    </source>
</evidence>
<dbReference type="AlphaFoldDB" id="A0A2W5Q0Y1"/>
<proteinExistence type="predicted"/>
<sequence length="350" mass="40318">MSFIYRDFAKGIAPLNFETGGKTCVPIPGGRGYMRTHFSRDELYLDNVHWRIHDESWYVQEDLQKEIAADSKFHGRVYAGCAGHVNLDYIAAMKSPAAILFDINPLQTLFWDTIFDQIAAYPDRHDFVASFTDIVKSFYYKIELMFGDMALKGHMKAPQDNHDASSPIRGERYYNLSRLVRISEEQGLNTDHEWLGTDSNYRHIHLMAKHGAIASLTLDIRDDLACKRLTQTLRTIPYTVGQYRESNPVEFENSPEIGTSVSFLYRSNVCHYMKWTRAELDKNIEKDRKSSDYTGLPANTNTYRRAFNNLRQFMAQDSYMIASDRFSGKGRWGNFKPNLVQVKGLVPEIS</sequence>
<comment type="caution">
    <text evidence="2">The sequence shown here is derived from an EMBL/GenBank/DDBJ whole genome shotgun (WGS) entry which is preliminary data.</text>
</comment>
<reference evidence="2 3" key="1">
    <citation type="submission" date="2017-08" db="EMBL/GenBank/DDBJ databases">
        <title>Infants hospitalized years apart are colonized by the same room-sourced microbial strains.</title>
        <authorList>
            <person name="Brooks B."/>
            <person name="Olm M.R."/>
            <person name="Firek B.A."/>
            <person name="Baker R."/>
            <person name="Thomas B.C."/>
            <person name="Morowitz M.J."/>
            <person name="Banfield J.F."/>
        </authorList>
    </citation>
    <scope>NUCLEOTIDE SEQUENCE [LARGE SCALE GENOMIC DNA]</scope>
    <source>
        <strain evidence="2">S2_005_002_R2_29</strain>
    </source>
</reference>
<dbReference type="EMBL" id="QFQB01000069">
    <property type="protein sequence ID" value="PZQ44980.1"/>
    <property type="molecule type" value="Genomic_DNA"/>
</dbReference>
<protein>
    <recommendedName>
        <fullName evidence="1">DUF7790 domain-containing protein</fullName>
    </recommendedName>
</protein>